<dbReference type="SUPFAM" id="SSF48208">
    <property type="entry name" value="Six-hairpin glycosidases"/>
    <property type="match status" value="1"/>
</dbReference>
<dbReference type="Gene3D" id="1.50.10.10">
    <property type="match status" value="1"/>
</dbReference>
<dbReference type="InterPro" id="IPR012341">
    <property type="entry name" value="6hp_glycosidase-like_sf"/>
</dbReference>
<keyword evidence="3 8" id="KW-0378">Hydrolase</keyword>
<feature type="domain" description="Alpha-L-rhamnosidase concanavalin-like" evidence="4">
    <location>
        <begin position="216"/>
        <end position="295"/>
    </location>
</feature>
<dbReference type="GO" id="GO:0030596">
    <property type="term" value="F:alpha-L-rhamnosidase activity"/>
    <property type="evidence" value="ECO:0007669"/>
    <property type="project" value="UniProtKB-EC"/>
</dbReference>
<dbReference type="PANTHER" id="PTHR33307">
    <property type="entry name" value="ALPHA-RHAMNOSIDASE (EUROFUNG)"/>
    <property type="match status" value="1"/>
</dbReference>
<dbReference type="Pfam" id="PF08531">
    <property type="entry name" value="Bac_rhamnosid_N"/>
    <property type="match status" value="1"/>
</dbReference>
<dbReference type="InterPro" id="IPR008902">
    <property type="entry name" value="Rhamnosid_concanavalin"/>
</dbReference>
<reference evidence="8" key="1">
    <citation type="submission" date="2020-12" db="EMBL/GenBank/DDBJ databases">
        <title>Bacterial novel species Mucilaginibacter sp. SD-g isolated from soil.</title>
        <authorList>
            <person name="Jung H.-Y."/>
        </authorList>
    </citation>
    <scope>NUCLEOTIDE SEQUENCE</scope>
    <source>
        <strain evidence="8">SD-g</strain>
    </source>
</reference>
<gene>
    <name evidence="8" type="ORF">I5M19_08360</name>
</gene>
<dbReference type="PANTHER" id="PTHR33307:SF6">
    <property type="entry name" value="ALPHA-RHAMNOSIDASE (EUROFUNG)-RELATED"/>
    <property type="match status" value="1"/>
</dbReference>
<evidence type="ECO:0000256" key="1">
    <source>
        <dbReference type="ARBA" id="ARBA00001445"/>
    </source>
</evidence>
<dbReference type="EC" id="3.2.1.40" evidence="2"/>
<dbReference type="InterPro" id="IPR008928">
    <property type="entry name" value="6-hairpin_glycosidase_sf"/>
</dbReference>
<feature type="domain" description="Alpha-L-rhamnosidase six-hairpin glycosidase" evidence="6">
    <location>
        <begin position="320"/>
        <end position="636"/>
    </location>
</feature>
<evidence type="ECO:0000313" key="9">
    <source>
        <dbReference type="Proteomes" id="UP000613193"/>
    </source>
</evidence>
<keyword evidence="9" id="KW-1185">Reference proteome</keyword>
<proteinExistence type="predicted"/>
<evidence type="ECO:0000259" key="5">
    <source>
        <dbReference type="Pfam" id="PF08531"/>
    </source>
</evidence>
<accession>A0A934UMS2</accession>
<dbReference type="InterPro" id="IPR035398">
    <property type="entry name" value="Bac_rhamnosid_C"/>
</dbReference>
<evidence type="ECO:0000259" key="4">
    <source>
        <dbReference type="Pfam" id="PF05592"/>
    </source>
</evidence>
<dbReference type="InterPro" id="IPR035396">
    <property type="entry name" value="Bac_rhamnosid6H"/>
</dbReference>
<dbReference type="Proteomes" id="UP000613193">
    <property type="component" value="Unassembled WGS sequence"/>
</dbReference>
<feature type="domain" description="Bacterial alpha-L-rhamnosidase N-terminal" evidence="5">
    <location>
        <begin position="52"/>
        <end position="204"/>
    </location>
</feature>
<dbReference type="InterPro" id="IPR013737">
    <property type="entry name" value="Bac_rhamnosid_N"/>
</dbReference>
<evidence type="ECO:0000259" key="7">
    <source>
        <dbReference type="Pfam" id="PF17390"/>
    </source>
</evidence>
<evidence type="ECO:0000256" key="2">
    <source>
        <dbReference type="ARBA" id="ARBA00012652"/>
    </source>
</evidence>
<dbReference type="Pfam" id="PF05592">
    <property type="entry name" value="Bac_rhamnosid"/>
    <property type="match status" value="1"/>
</dbReference>
<dbReference type="Pfam" id="PF17390">
    <property type="entry name" value="Bac_rhamnosid_C"/>
    <property type="match status" value="1"/>
</dbReference>
<evidence type="ECO:0000256" key="3">
    <source>
        <dbReference type="ARBA" id="ARBA00022801"/>
    </source>
</evidence>
<evidence type="ECO:0000313" key="8">
    <source>
        <dbReference type="EMBL" id="MBK0379315.1"/>
    </source>
</evidence>
<dbReference type="Pfam" id="PF17389">
    <property type="entry name" value="Bac_rhamnosid6H"/>
    <property type="match status" value="1"/>
</dbReference>
<comment type="caution">
    <text evidence="8">The sequence shown here is derived from an EMBL/GenBank/DDBJ whole genome shotgun (WGS) entry which is preliminary data.</text>
</comment>
<dbReference type="RefSeq" id="WP_200065749.1">
    <property type="nucleotide sequence ID" value="NZ_JAEHFW010000001.1"/>
</dbReference>
<dbReference type="Gene3D" id="2.60.120.260">
    <property type="entry name" value="Galactose-binding domain-like"/>
    <property type="match status" value="2"/>
</dbReference>
<protein>
    <recommendedName>
        <fullName evidence="2">alpha-L-rhamnosidase</fullName>
        <ecNumber evidence="2">3.2.1.40</ecNumber>
    </recommendedName>
</protein>
<dbReference type="EMBL" id="JAEHFW010000001">
    <property type="protein sequence ID" value="MBK0379315.1"/>
    <property type="molecule type" value="Genomic_DNA"/>
</dbReference>
<dbReference type="InterPro" id="IPR016007">
    <property type="entry name" value="Alpha_rhamnosid"/>
</dbReference>
<sequence>MNKLVVCIGMILFGLSAFGQPISLRKAYWINAEASVPNQVIIFQKVVSAVKPVRSGTLLVTVQGLYEASLNGKKIGDTYLRPGFTSYGRRLQYDSLDVTSMLTKENRLEVLIGRGWYSGMFGRQVDNFGSDISLLCALVITYRDGSRDTIASDWSWKYAVSPLQSSMYDGEFLDTRSVSTDFKPVVVAALNKGNLVPAGIPPVRAHEQFKGKFLGERLFDFHQNLAGFVRLRIKGQPGDTLRIRHGEVLDRSGQLYMGNLREAKATDTYILNGQAQVLAPHFTYHGFRYAQVEWKRGNKMLDVSGLGLMAVALYSDLPVTGSFSCSNAKLNQLQHNIEWSMKSNILDIPTDCPQRSERLGWTQDADAFCATASYLMDVKDFYRKWLRDLATDQNSDGSVPVTIPYVNYMKRDFVAAGWSDAAVWTPWTLYERYGDTGILKEQYKSMKAWVDYVTRHDGHIGGFGDWYAAGPETDINYIDLCCWYRSAVILQKTARLLGYPSNDELSAKIKAVFEKTFGDHMPQTQTAYVLGIYTGLLPGSDAGKLAELVKANHNHLATGFLGTPHLLEVLSANGYTDLAYQVLLQEDVPSWLYMVDRGATTLWEKWDAIRPDGSIQPASLNHYSFGSVGQWLYENIAGIRPLSPGYQKILIAPKPGGGLTWAKGSLKTAYGTIVSNWKIRGGKYHFDIQIPDSCTATIRLPHQPDREVRGGHYQFTSNQL</sequence>
<evidence type="ECO:0000259" key="6">
    <source>
        <dbReference type="Pfam" id="PF17389"/>
    </source>
</evidence>
<comment type="catalytic activity">
    <reaction evidence="1">
        <text>Hydrolysis of terminal non-reducing alpha-L-rhamnose residues in alpha-L-rhamnosides.</text>
        <dbReference type="EC" id="3.2.1.40"/>
    </reaction>
</comment>
<name>A0A934UMS2_9SPHI</name>
<dbReference type="Gene3D" id="2.60.420.10">
    <property type="entry name" value="Maltose phosphorylase, domain 3"/>
    <property type="match status" value="1"/>
</dbReference>
<feature type="domain" description="Alpha-L-rhamnosidase C-terminal" evidence="7">
    <location>
        <begin position="638"/>
        <end position="712"/>
    </location>
</feature>
<dbReference type="AlphaFoldDB" id="A0A934UMS2"/>
<organism evidence="8 9">
    <name type="scientific">Mucilaginibacter segetis</name>
    <dbReference type="NCBI Taxonomy" id="2793071"/>
    <lineage>
        <taxon>Bacteria</taxon>
        <taxon>Pseudomonadati</taxon>
        <taxon>Bacteroidota</taxon>
        <taxon>Sphingobacteriia</taxon>
        <taxon>Sphingobacteriales</taxon>
        <taxon>Sphingobacteriaceae</taxon>
        <taxon>Mucilaginibacter</taxon>
    </lineage>
</organism>
<dbReference type="GO" id="GO:0005975">
    <property type="term" value="P:carbohydrate metabolic process"/>
    <property type="evidence" value="ECO:0007669"/>
    <property type="project" value="InterPro"/>
</dbReference>